<reference evidence="8 9" key="1">
    <citation type="submission" date="2019-03" db="EMBL/GenBank/DDBJ databases">
        <title>Genome sequence of Sphingomonas sp. 17J27-24.</title>
        <authorList>
            <person name="Kim M."/>
            <person name="Maeng S."/>
            <person name="Sathiyaraj S."/>
        </authorList>
    </citation>
    <scope>NUCLEOTIDE SEQUENCE [LARGE SCALE GENOMIC DNA]</scope>
    <source>
        <strain evidence="8 9">17J27-24</strain>
    </source>
</reference>
<evidence type="ECO:0000259" key="7">
    <source>
        <dbReference type="Pfam" id="PF05199"/>
    </source>
</evidence>
<dbReference type="SUPFAM" id="SSF54373">
    <property type="entry name" value="FAD-linked reductases, C-terminal domain"/>
    <property type="match status" value="1"/>
</dbReference>
<dbReference type="Pfam" id="PF00732">
    <property type="entry name" value="GMC_oxred_N"/>
    <property type="match status" value="1"/>
</dbReference>
<gene>
    <name evidence="8" type="ORF">E2493_20745</name>
</gene>
<keyword evidence="9" id="KW-1185">Reference proteome</keyword>
<evidence type="ECO:0000313" key="9">
    <source>
        <dbReference type="Proteomes" id="UP000298213"/>
    </source>
</evidence>
<proteinExistence type="inferred from homology"/>
<dbReference type="GO" id="GO:0050660">
    <property type="term" value="F:flavin adenine dinucleotide binding"/>
    <property type="evidence" value="ECO:0007669"/>
    <property type="project" value="InterPro"/>
</dbReference>
<dbReference type="Pfam" id="PF05199">
    <property type="entry name" value="GMC_oxred_C"/>
    <property type="match status" value="1"/>
</dbReference>
<evidence type="ECO:0000256" key="2">
    <source>
        <dbReference type="ARBA" id="ARBA00010790"/>
    </source>
</evidence>
<keyword evidence="5" id="KW-0560">Oxidoreductase</keyword>
<keyword evidence="4" id="KW-0274">FAD</keyword>
<dbReference type="OrthoDB" id="9798604at2"/>
<comment type="cofactor">
    <cofactor evidence="1">
        <name>FAD</name>
        <dbReference type="ChEBI" id="CHEBI:57692"/>
    </cofactor>
</comment>
<dbReference type="Gene3D" id="3.50.50.60">
    <property type="entry name" value="FAD/NAD(P)-binding domain"/>
    <property type="match status" value="2"/>
</dbReference>
<dbReference type="PANTHER" id="PTHR42784">
    <property type="entry name" value="PYRANOSE 2-OXIDASE"/>
    <property type="match status" value="1"/>
</dbReference>
<dbReference type="Proteomes" id="UP000298213">
    <property type="component" value="Unassembled WGS sequence"/>
</dbReference>
<evidence type="ECO:0000256" key="1">
    <source>
        <dbReference type="ARBA" id="ARBA00001974"/>
    </source>
</evidence>
<comment type="caution">
    <text evidence="8">The sequence shown here is derived from an EMBL/GenBank/DDBJ whole genome shotgun (WGS) entry which is preliminary data.</text>
</comment>
<feature type="domain" description="Glucose-methanol-choline oxidoreductase N-terminal" evidence="6">
    <location>
        <begin position="7"/>
        <end position="319"/>
    </location>
</feature>
<dbReference type="InterPro" id="IPR007867">
    <property type="entry name" value="GMC_OxRtase_C"/>
</dbReference>
<evidence type="ECO:0000259" key="6">
    <source>
        <dbReference type="Pfam" id="PF00732"/>
    </source>
</evidence>
<protein>
    <submittedName>
        <fullName evidence="8">GMC family oxidoreductase</fullName>
    </submittedName>
</protein>
<dbReference type="InterPro" id="IPR000172">
    <property type="entry name" value="GMC_OxRdtase_N"/>
</dbReference>
<feature type="domain" description="Glucose-methanol-choline oxidoreductase C-terminal" evidence="7">
    <location>
        <begin position="419"/>
        <end position="544"/>
    </location>
</feature>
<sequence>MDADVIVVGSGVGGSMAAYALGKAGVKVAMFEAGRHYDPESETPMMNWDREAPLRAVGTPDKPFGYYDATVDGGWQVPGEPYTVADGSTFTWWRSRMLGGRTNHWARHVPRFGPLDFKPYSRDGLGVDWPIDYDEIKPWYDRAERLMGVIGENIDLPNVPPSPASVRQPPPVPRVPELLLKAACDDLGIPCIAPPRAVITRPIDGRDACFYASPCDRGCSIRANFQAVTVLLPPALATGNVTVTTDAMVAEVLLDQAGKANGIRYVDKKTGEWREARAKAVVLAASACESARILLNSKSGNFPNGLGNSSGQVGRNLMDTVGFGMGARVPALEGRPRYNEDGISFAHVYMPWWQDDRHKELGFPRGYHLEVWGDWTKHPGMGHGWNSLNFDGFGPGLREHMRRSFGTTIGMAGRGEMIPNDDCFCELDPQVKDRWGIPVLRFHWKWSEHEIRQAEHMRSTMLRIFDRIGAKLDNPKDAEGPVKISAGGEMIHEVGTARMGGDRKSSVVDPTGQAWDVPGLWLMDGSVLPSNPDKNPTLTIMALAWRSSVAMLKASKGARA</sequence>
<evidence type="ECO:0000256" key="5">
    <source>
        <dbReference type="ARBA" id="ARBA00023002"/>
    </source>
</evidence>
<dbReference type="EMBL" id="SPDV01000099">
    <property type="protein sequence ID" value="TFI56328.1"/>
    <property type="molecule type" value="Genomic_DNA"/>
</dbReference>
<dbReference type="RefSeq" id="WP_135090663.1">
    <property type="nucleotide sequence ID" value="NZ_SPDV01000099.1"/>
</dbReference>
<dbReference type="InterPro" id="IPR036188">
    <property type="entry name" value="FAD/NAD-bd_sf"/>
</dbReference>
<dbReference type="GO" id="GO:0016614">
    <property type="term" value="F:oxidoreductase activity, acting on CH-OH group of donors"/>
    <property type="evidence" value="ECO:0007669"/>
    <property type="project" value="InterPro"/>
</dbReference>
<dbReference type="AlphaFoldDB" id="A0A4Y8ZK25"/>
<accession>A0A4Y8ZK25</accession>
<evidence type="ECO:0000256" key="3">
    <source>
        <dbReference type="ARBA" id="ARBA00022630"/>
    </source>
</evidence>
<comment type="similarity">
    <text evidence="2">Belongs to the GMC oxidoreductase family.</text>
</comment>
<dbReference type="InterPro" id="IPR051473">
    <property type="entry name" value="P2Ox-like"/>
</dbReference>
<dbReference type="PANTHER" id="PTHR42784:SF1">
    <property type="entry name" value="PYRANOSE 2-OXIDASE"/>
    <property type="match status" value="1"/>
</dbReference>
<name>A0A4Y8ZK25_9SPHN</name>
<organism evidence="8 9">
    <name type="scientific">Sphingomonas parva</name>
    <dbReference type="NCBI Taxonomy" id="2555898"/>
    <lineage>
        <taxon>Bacteria</taxon>
        <taxon>Pseudomonadati</taxon>
        <taxon>Pseudomonadota</taxon>
        <taxon>Alphaproteobacteria</taxon>
        <taxon>Sphingomonadales</taxon>
        <taxon>Sphingomonadaceae</taxon>
        <taxon>Sphingomonas</taxon>
    </lineage>
</organism>
<evidence type="ECO:0000313" key="8">
    <source>
        <dbReference type="EMBL" id="TFI56328.1"/>
    </source>
</evidence>
<dbReference type="SUPFAM" id="SSF51905">
    <property type="entry name" value="FAD/NAD(P)-binding domain"/>
    <property type="match status" value="1"/>
</dbReference>
<evidence type="ECO:0000256" key="4">
    <source>
        <dbReference type="ARBA" id="ARBA00022827"/>
    </source>
</evidence>
<keyword evidence="3" id="KW-0285">Flavoprotein</keyword>